<evidence type="ECO:0000313" key="2">
    <source>
        <dbReference type="EMBL" id="GHI43622.1"/>
    </source>
</evidence>
<feature type="region of interest" description="Disordered" evidence="1">
    <location>
        <begin position="260"/>
        <end position="288"/>
    </location>
</feature>
<comment type="caution">
    <text evidence="2">The sequence shown here is derived from an EMBL/GenBank/DDBJ whole genome shotgun (WGS) entry which is preliminary data.</text>
</comment>
<sequence length="687" mass="74838">MEAPVASGRSGKIVNVGLLPSAEVSVMQPSPMDHRRIQTAVIGSKDSDLAVILPMQAEELTSWRQKHPRYTYWCGTLLGGCGERLTDRLYRSKVCHFAHHPHHTCTRTANGEDSADHLFMKRALHGWVGRQGFEATVRMRRSTASPGGLIDVDLHGVARQLRFHLWPDRNGSWGMTPGETYTSGEEDVDWIFGLGGQAPQGVLNDSDYVFRIRFETRGAERCPYLGVQQRGRATEWTPFAAAGVTADGLSTPAVEEIRAARRRSAAAGKGSGARGAPPVSPSPQPPAIRRLSRDELIVAVREALELDARWATRPTLKRLGQTISVDLARHDTGELVDLFTEADIPFPASDPVLSALIRTDSGEPLPFLANIVEGLGLGSPSSVSHLKRWAQREADRAFAKYGIPARTLPPELPLDAAVPEVRIAIPPGPRQAGVRRSQRTRTQGSQAPDDWKRLQHLVSEGQQLVGGAGGGAAARLKQELRTARRLLEGTRRTKLNKRGLRVLRDTSAQLETAIEAVRKAAQRSRKPSGGAARSAPAVETSKRERQQLNARPPEVKRPAVPAPGDLRQHLVTVARAGGTTHWLLIAGGKSSPQEVRLKLLSQIEDHSGGDAPLLSSLVVAPGGGPVPYFREILKDVGLAVPQSDEALMRIWRREQERAHAAYANPRRPLPSRLVPRQSGADAVRSPQ</sequence>
<evidence type="ECO:0000256" key="1">
    <source>
        <dbReference type="SAM" id="MobiDB-lite"/>
    </source>
</evidence>
<evidence type="ECO:0000313" key="3">
    <source>
        <dbReference type="Proteomes" id="UP001050808"/>
    </source>
</evidence>
<accession>A0ABQ3R297</accession>
<dbReference type="Proteomes" id="UP001050808">
    <property type="component" value="Unassembled WGS sequence"/>
</dbReference>
<name>A0ABQ3R297_9ACTN</name>
<feature type="region of interest" description="Disordered" evidence="1">
    <location>
        <begin position="518"/>
        <end position="562"/>
    </location>
</feature>
<gene>
    <name evidence="2" type="ORF">Sviol_80300</name>
</gene>
<protein>
    <submittedName>
        <fullName evidence="2">Uncharacterized protein</fullName>
    </submittedName>
</protein>
<reference evidence="2" key="1">
    <citation type="submission" date="2024-05" db="EMBL/GenBank/DDBJ databases">
        <title>Whole genome shotgun sequence of Streptomyces violascens NBRC 12920.</title>
        <authorList>
            <person name="Komaki H."/>
            <person name="Tamura T."/>
        </authorList>
    </citation>
    <scope>NUCLEOTIDE SEQUENCE</scope>
    <source>
        <strain evidence="2">NBRC 12920</strain>
    </source>
</reference>
<proteinExistence type="predicted"/>
<dbReference type="EMBL" id="BNDY01000021">
    <property type="protein sequence ID" value="GHI43622.1"/>
    <property type="molecule type" value="Genomic_DNA"/>
</dbReference>
<organism evidence="2 3">
    <name type="scientific">Streptomyces violascens</name>
    <dbReference type="NCBI Taxonomy" id="67381"/>
    <lineage>
        <taxon>Bacteria</taxon>
        <taxon>Bacillati</taxon>
        <taxon>Actinomycetota</taxon>
        <taxon>Actinomycetes</taxon>
        <taxon>Kitasatosporales</taxon>
        <taxon>Streptomycetaceae</taxon>
        <taxon>Streptomyces</taxon>
    </lineage>
</organism>
<feature type="region of interest" description="Disordered" evidence="1">
    <location>
        <begin position="660"/>
        <end position="687"/>
    </location>
</feature>
<keyword evidence="3" id="KW-1185">Reference proteome</keyword>
<feature type="region of interest" description="Disordered" evidence="1">
    <location>
        <begin position="427"/>
        <end position="448"/>
    </location>
</feature>